<reference evidence="2" key="2">
    <citation type="journal article" date="2021" name="PeerJ">
        <title>Extensive microbial diversity within the chicken gut microbiome revealed by metagenomics and culture.</title>
        <authorList>
            <person name="Gilroy R."/>
            <person name="Ravi A."/>
            <person name="Getino M."/>
            <person name="Pursley I."/>
            <person name="Horton D.L."/>
            <person name="Alikhan N.F."/>
            <person name="Baker D."/>
            <person name="Gharbi K."/>
            <person name="Hall N."/>
            <person name="Watson M."/>
            <person name="Adriaenssens E.M."/>
            <person name="Foster-Nyarko E."/>
            <person name="Jarju S."/>
            <person name="Secka A."/>
            <person name="Antonio M."/>
            <person name="Oren A."/>
            <person name="Chaudhuri R.R."/>
            <person name="La Ragione R."/>
            <person name="Hildebrand F."/>
            <person name="Pallen M.J."/>
        </authorList>
    </citation>
    <scope>NUCLEOTIDE SEQUENCE</scope>
    <source>
        <strain evidence="2">G3-4614</strain>
    </source>
</reference>
<dbReference type="PROSITE" id="PS51257">
    <property type="entry name" value="PROKAR_LIPOPROTEIN"/>
    <property type="match status" value="1"/>
</dbReference>
<dbReference type="AlphaFoldDB" id="A0A9D9E4C0"/>
<name>A0A9D9E4C0_9BACT</name>
<dbReference type="Proteomes" id="UP000823636">
    <property type="component" value="Unassembled WGS sequence"/>
</dbReference>
<reference evidence="2" key="1">
    <citation type="submission" date="2020-10" db="EMBL/GenBank/DDBJ databases">
        <authorList>
            <person name="Gilroy R."/>
        </authorList>
    </citation>
    <scope>NUCLEOTIDE SEQUENCE</scope>
    <source>
        <strain evidence="2">G3-4614</strain>
    </source>
</reference>
<feature type="transmembrane region" description="Helical" evidence="1">
    <location>
        <begin position="120"/>
        <end position="140"/>
    </location>
</feature>
<protein>
    <submittedName>
        <fullName evidence="2">Uncharacterized protein</fullName>
    </submittedName>
</protein>
<comment type="caution">
    <text evidence="2">The sequence shown here is derived from an EMBL/GenBank/DDBJ whole genome shotgun (WGS) entry which is preliminary data.</text>
</comment>
<evidence type="ECO:0000313" key="3">
    <source>
        <dbReference type="Proteomes" id="UP000823636"/>
    </source>
</evidence>
<organism evidence="2 3">
    <name type="scientific">Candidatus Caccoplasma merdipullorum</name>
    <dbReference type="NCBI Taxonomy" id="2840718"/>
    <lineage>
        <taxon>Bacteria</taxon>
        <taxon>Pseudomonadati</taxon>
        <taxon>Bacteroidota</taxon>
        <taxon>Bacteroidia</taxon>
        <taxon>Bacteroidales</taxon>
        <taxon>Bacteroidaceae</taxon>
        <taxon>Bacteroidaceae incertae sedis</taxon>
        <taxon>Candidatus Caccoplasma</taxon>
    </lineage>
</organism>
<gene>
    <name evidence="2" type="ORF">IAC54_06300</name>
</gene>
<keyword evidence="1" id="KW-0472">Membrane</keyword>
<accession>A0A9D9E4C0</accession>
<dbReference type="EMBL" id="JADIMW010000067">
    <property type="protein sequence ID" value="MBO8438492.1"/>
    <property type="molecule type" value="Genomic_DNA"/>
</dbReference>
<evidence type="ECO:0000313" key="2">
    <source>
        <dbReference type="EMBL" id="MBO8438492.1"/>
    </source>
</evidence>
<keyword evidence="1" id="KW-1133">Transmembrane helix</keyword>
<keyword evidence="1" id="KW-0812">Transmembrane</keyword>
<sequence>MKPFVILQFILITITVASCAVKKRTEQNVSVAVKDTVYIERTAHVDKYSRDTLVIERVVTEYYPDTTGNWIPSRRSISEEKEVAVRHSAEAGIEKVSAAETLEMQAEREEEITKPGFSRWKWFLAGAITSLMLLLAAYMAKRIYLSKII</sequence>
<evidence type="ECO:0000256" key="1">
    <source>
        <dbReference type="SAM" id="Phobius"/>
    </source>
</evidence>
<proteinExistence type="predicted"/>